<evidence type="ECO:0000313" key="3">
    <source>
        <dbReference type="Proteomes" id="UP001595462"/>
    </source>
</evidence>
<keyword evidence="2" id="KW-0808">Transferase</keyword>
<evidence type="ECO:0000313" key="2">
    <source>
        <dbReference type="EMBL" id="MFC3104788.1"/>
    </source>
</evidence>
<keyword evidence="2" id="KW-0489">Methyltransferase</keyword>
<organism evidence="2 3">
    <name type="scientific">Salinisphaera aquimarina</name>
    <dbReference type="NCBI Taxonomy" id="2094031"/>
    <lineage>
        <taxon>Bacteria</taxon>
        <taxon>Pseudomonadati</taxon>
        <taxon>Pseudomonadota</taxon>
        <taxon>Gammaproteobacteria</taxon>
        <taxon>Salinisphaerales</taxon>
        <taxon>Salinisphaeraceae</taxon>
        <taxon>Salinisphaera</taxon>
    </lineage>
</organism>
<dbReference type="RefSeq" id="WP_380690271.1">
    <property type="nucleotide sequence ID" value="NZ_JBHRSS010000006.1"/>
</dbReference>
<dbReference type="GO" id="GO:0032259">
    <property type="term" value="P:methylation"/>
    <property type="evidence" value="ECO:0007669"/>
    <property type="project" value="UniProtKB-KW"/>
</dbReference>
<dbReference type="Pfam" id="PF08241">
    <property type="entry name" value="Methyltransf_11"/>
    <property type="match status" value="1"/>
</dbReference>
<comment type="caution">
    <text evidence="2">The sequence shown here is derived from an EMBL/GenBank/DDBJ whole genome shotgun (WGS) entry which is preliminary data.</text>
</comment>
<dbReference type="GO" id="GO:0008168">
    <property type="term" value="F:methyltransferase activity"/>
    <property type="evidence" value="ECO:0007669"/>
    <property type="project" value="UniProtKB-KW"/>
</dbReference>
<feature type="domain" description="Methyltransferase type 11" evidence="1">
    <location>
        <begin position="51"/>
        <end position="96"/>
    </location>
</feature>
<dbReference type="InterPro" id="IPR013216">
    <property type="entry name" value="Methyltransf_11"/>
</dbReference>
<proteinExistence type="predicted"/>
<sequence length="219" mass="24348">MLRTLLPALTGYRCVQIGTWGIERCELARAGTLCQWQIGFGGEHAGDIGFDGVHLPLASASVDAVVIAHGLEQVAEPHRLLRECARVLSERGQMIVMAFNPLSIWALRQGLPSRRIARFHPCSAPPSASRLCDWLQLLEFQPQQLWRYGLGFPFFGRAYHVGEGARWSRSIAWSAQAYAVVARRQVLPRTRIRERVGKRRTAAAPVLARGASRGVTCPR</sequence>
<keyword evidence="3" id="KW-1185">Reference proteome</keyword>
<accession>A0ABV7ESG8</accession>
<protein>
    <submittedName>
        <fullName evidence="2">Class I SAM-dependent methyltransferase</fullName>
        <ecNumber evidence="2">2.1.1.-</ecNumber>
    </submittedName>
</protein>
<evidence type="ECO:0000259" key="1">
    <source>
        <dbReference type="Pfam" id="PF08241"/>
    </source>
</evidence>
<reference evidence="3" key="1">
    <citation type="journal article" date="2019" name="Int. J. Syst. Evol. Microbiol.">
        <title>The Global Catalogue of Microorganisms (GCM) 10K type strain sequencing project: providing services to taxonomists for standard genome sequencing and annotation.</title>
        <authorList>
            <consortium name="The Broad Institute Genomics Platform"/>
            <consortium name="The Broad Institute Genome Sequencing Center for Infectious Disease"/>
            <person name="Wu L."/>
            <person name="Ma J."/>
        </authorList>
    </citation>
    <scope>NUCLEOTIDE SEQUENCE [LARGE SCALE GENOMIC DNA]</scope>
    <source>
        <strain evidence="3">KCTC 52640</strain>
    </source>
</reference>
<gene>
    <name evidence="2" type="ORF">ACFOSU_12930</name>
</gene>
<dbReference type="SUPFAM" id="SSF53335">
    <property type="entry name" value="S-adenosyl-L-methionine-dependent methyltransferases"/>
    <property type="match status" value="1"/>
</dbReference>
<dbReference type="EC" id="2.1.1.-" evidence="2"/>
<dbReference type="Gene3D" id="3.40.50.150">
    <property type="entry name" value="Vaccinia Virus protein VP39"/>
    <property type="match status" value="1"/>
</dbReference>
<name>A0ABV7ESG8_9GAMM</name>
<dbReference type="InterPro" id="IPR029063">
    <property type="entry name" value="SAM-dependent_MTases_sf"/>
</dbReference>
<dbReference type="EMBL" id="JBHRSS010000006">
    <property type="protein sequence ID" value="MFC3104788.1"/>
    <property type="molecule type" value="Genomic_DNA"/>
</dbReference>
<dbReference type="Proteomes" id="UP001595462">
    <property type="component" value="Unassembled WGS sequence"/>
</dbReference>